<gene>
    <name evidence="6" type="ORF">CQZ99_05390</name>
</gene>
<dbReference type="SUPFAM" id="SSF53850">
    <property type="entry name" value="Periplasmic binding protein-like II"/>
    <property type="match status" value="1"/>
</dbReference>
<dbReference type="PANTHER" id="PTHR30126:SF91">
    <property type="entry name" value="LYSR FAMILY TRANSCRIPTIONAL REGULATOR"/>
    <property type="match status" value="1"/>
</dbReference>
<evidence type="ECO:0000256" key="1">
    <source>
        <dbReference type="ARBA" id="ARBA00009437"/>
    </source>
</evidence>
<dbReference type="GO" id="GO:0000976">
    <property type="term" value="F:transcription cis-regulatory region binding"/>
    <property type="evidence" value="ECO:0007669"/>
    <property type="project" value="TreeGrafter"/>
</dbReference>
<evidence type="ECO:0000256" key="2">
    <source>
        <dbReference type="ARBA" id="ARBA00023015"/>
    </source>
</evidence>
<dbReference type="PROSITE" id="PS50931">
    <property type="entry name" value="HTH_LYSR"/>
    <property type="match status" value="1"/>
</dbReference>
<dbReference type="AlphaFoldDB" id="A0A2S9EXF6"/>
<sequence>MNLRRIECFLAIVDAGTVTAAAAALHVAQPALSRQVQTLESELGLQLFTHQRNRLQLTPAGHELVGLARHLLDTARSVKSAAHSWSAGCVRKLKLAATPATIAGLIAPFITTLDADDPLILTQEARPVQLHEMLHSGTDMVISPTHMSEDFAHMRLGAVPLRAYVSHDHPWALARKTVVTLDELVRQPLLLHSNQSIARQELDMAMSHAGLAYGRIEECDQAMTIQALAANGRGVGVVTDPPGYPGWHAKVRVEGNASEFLGITLHAAWNHQHYSTQTLGSLAARLRDFMLASHALLEQRLMEADVG</sequence>
<dbReference type="EMBL" id="PCQL01000004">
    <property type="protein sequence ID" value="PRC21452.1"/>
    <property type="molecule type" value="Genomic_DNA"/>
</dbReference>
<name>A0A2S9EXF6_9PSED</name>
<proteinExistence type="inferred from homology"/>
<protein>
    <recommendedName>
        <fullName evidence="5">HTH lysR-type domain-containing protein</fullName>
    </recommendedName>
</protein>
<dbReference type="PANTHER" id="PTHR30126">
    <property type="entry name" value="HTH-TYPE TRANSCRIPTIONAL REGULATOR"/>
    <property type="match status" value="1"/>
</dbReference>
<evidence type="ECO:0000313" key="6">
    <source>
        <dbReference type="EMBL" id="PRC21452.1"/>
    </source>
</evidence>
<keyword evidence="2" id="KW-0805">Transcription regulation</keyword>
<feature type="domain" description="HTH lysR-type" evidence="5">
    <location>
        <begin position="1"/>
        <end position="58"/>
    </location>
</feature>
<dbReference type="Gene3D" id="3.40.190.10">
    <property type="entry name" value="Periplasmic binding protein-like II"/>
    <property type="match status" value="2"/>
</dbReference>
<evidence type="ECO:0000256" key="3">
    <source>
        <dbReference type="ARBA" id="ARBA00023125"/>
    </source>
</evidence>
<accession>A0A2S9EXF6</accession>
<dbReference type="InterPro" id="IPR036388">
    <property type="entry name" value="WH-like_DNA-bd_sf"/>
</dbReference>
<dbReference type="Pfam" id="PF03466">
    <property type="entry name" value="LysR_substrate"/>
    <property type="match status" value="1"/>
</dbReference>
<comment type="similarity">
    <text evidence="1">Belongs to the LysR transcriptional regulatory family.</text>
</comment>
<dbReference type="Proteomes" id="UP000238045">
    <property type="component" value="Unassembled WGS sequence"/>
</dbReference>
<dbReference type="FunFam" id="1.10.10.10:FF:000001">
    <property type="entry name" value="LysR family transcriptional regulator"/>
    <property type="match status" value="1"/>
</dbReference>
<dbReference type="SUPFAM" id="SSF46785">
    <property type="entry name" value="Winged helix' DNA-binding domain"/>
    <property type="match status" value="1"/>
</dbReference>
<dbReference type="GO" id="GO:0003700">
    <property type="term" value="F:DNA-binding transcription factor activity"/>
    <property type="evidence" value="ECO:0007669"/>
    <property type="project" value="InterPro"/>
</dbReference>
<evidence type="ECO:0000259" key="5">
    <source>
        <dbReference type="PROSITE" id="PS50931"/>
    </source>
</evidence>
<keyword evidence="3" id="KW-0238">DNA-binding</keyword>
<evidence type="ECO:0000313" key="7">
    <source>
        <dbReference type="Proteomes" id="UP000238045"/>
    </source>
</evidence>
<reference evidence="6 7" key="1">
    <citation type="submission" date="2017-09" db="EMBL/GenBank/DDBJ databases">
        <title>Genomic, metabolic, and phenotypic characteristics of bacterial isolates from the natural microbiome of the model nematode Caenorhabditis elegans.</title>
        <authorList>
            <person name="Zimmermann J."/>
            <person name="Obeng N."/>
            <person name="Yang W."/>
            <person name="Obeng O."/>
            <person name="Kissoyan K."/>
            <person name="Pees B."/>
            <person name="Dirksen P."/>
            <person name="Hoppner M."/>
            <person name="Franke A."/>
            <person name="Rosenstiel P."/>
            <person name="Leippe M."/>
            <person name="Dierking K."/>
            <person name="Kaleta C."/>
            <person name="Schulenburg H."/>
        </authorList>
    </citation>
    <scope>NUCLEOTIDE SEQUENCE [LARGE SCALE GENOMIC DNA]</scope>
    <source>
        <strain evidence="6 7">MYb117</strain>
    </source>
</reference>
<dbReference type="Gene3D" id="1.10.10.10">
    <property type="entry name" value="Winged helix-like DNA-binding domain superfamily/Winged helix DNA-binding domain"/>
    <property type="match status" value="1"/>
</dbReference>
<dbReference type="Pfam" id="PF00126">
    <property type="entry name" value="HTH_1"/>
    <property type="match status" value="1"/>
</dbReference>
<dbReference type="InterPro" id="IPR000847">
    <property type="entry name" value="LysR_HTH_N"/>
</dbReference>
<organism evidence="6 7">
    <name type="scientific">Pseudomonas poae</name>
    <dbReference type="NCBI Taxonomy" id="200451"/>
    <lineage>
        <taxon>Bacteria</taxon>
        <taxon>Pseudomonadati</taxon>
        <taxon>Pseudomonadota</taxon>
        <taxon>Gammaproteobacteria</taxon>
        <taxon>Pseudomonadales</taxon>
        <taxon>Pseudomonadaceae</taxon>
        <taxon>Pseudomonas</taxon>
    </lineage>
</organism>
<keyword evidence="4" id="KW-0804">Transcription</keyword>
<evidence type="ECO:0000256" key="4">
    <source>
        <dbReference type="ARBA" id="ARBA00023163"/>
    </source>
</evidence>
<dbReference type="CDD" id="cd05466">
    <property type="entry name" value="PBP2_LTTR_substrate"/>
    <property type="match status" value="1"/>
</dbReference>
<keyword evidence="7" id="KW-1185">Reference proteome</keyword>
<dbReference type="InterPro" id="IPR036390">
    <property type="entry name" value="WH_DNA-bd_sf"/>
</dbReference>
<dbReference type="RefSeq" id="WP_105695730.1">
    <property type="nucleotide sequence ID" value="NZ_CP159260.1"/>
</dbReference>
<comment type="caution">
    <text evidence="6">The sequence shown here is derived from an EMBL/GenBank/DDBJ whole genome shotgun (WGS) entry which is preliminary data.</text>
</comment>
<dbReference type="InterPro" id="IPR005119">
    <property type="entry name" value="LysR_subst-bd"/>
</dbReference>
<dbReference type="PRINTS" id="PR00039">
    <property type="entry name" value="HTHLYSR"/>
</dbReference>